<feature type="transmembrane region" description="Helical" evidence="1">
    <location>
        <begin position="6"/>
        <end position="26"/>
    </location>
</feature>
<accession>A0A397R089</accession>
<protein>
    <submittedName>
        <fullName evidence="2">Leucine rich repeat (LRR) protein</fullName>
    </submittedName>
</protein>
<keyword evidence="3" id="KW-1185">Reference proteome</keyword>
<dbReference type="RefSeq" id="WP_119016679.1">
    <property type="nucleotide sequence ID" value="NZ_QXEV01000022.1"/>
</dbReference>
<name>A0A397R089_9MOLU</name>
<dbReference type="Gene3D" id="3.40.50.12480">
    <property type="match status" value="1"/>
</dbReference>
<keyword evidence="1" id="KW-0472">Membrane</keyword>
<dbReference type="AlphaFoldDB" id="A0A397R089"/>
<dbReference type="Pfam" id="PF13306">
    <property type="entry name" value="LRR_5"/>
    <property type="match status" value="1"/>
</dbReference>
<dbReference type="InParanoid" id="A0A397R089"/>
<keyword evidence="1" id="KW-1133">Transmembrane helix</keyword>
<proteinExistence type="predicted"/>
<sequence length="460" mass="53109">MKKFYISLASIFLSIVVSVTLFFIIISNFEAKYRNTYYGELENKTERLDSINDKKIVFIGGSSLSFGIKSKELEEALGMPTVSYGLYASLGTKIMMELAYNSIHEGDIVILAPEISEDTYSTMMNYKNILKCFEGNDLYKRLDFNYQMEFLYNYPSFQLEKNKIEISEEKKPYTKDSFDSYGEIYDDLRINNIMQKYYDPSQEIKPSGDLFRDEFITYLNQYNDGIKSKGATLYFGYSPTNQKAFNDSDLDNYNSIIEKRLNFESLGNIKDYIYNEYYFYDTNFHLNSAGAYLHTSKLAKNLSNKLNLEIKKEIEIISMPSPLYTLGDEIELDSIIYTKSNNGYFVSDVLDTFKGTRIEIPKEIFGVKVIGVLDQAFSNLENLEELVLPETIESLGDECFYNSLKLIKIYLNSDNAPLVPSSGLFDNTNPDIKVYVPKAKLKLYTSGYTWMSYISYLKSY</sequence>
<dbReference type="InterPro" id="IPR026906">
    <property type="entry name" value="LRR_5"/>
</dbReference>
<gene>
    <name evidence="2" type="ORF">EI71_01575</name>
</gene>
<evidence type="ECO:0000256" key="1">
    <source>
        <dbReference type="SAM" id="Phobius"/>
    </source>
</evidence>
<organism evidence="2 3">
    <name type="scientific">Anaeroplasma bactoclasticum</name>
    <dbReference type="NCBI Taxonomy" id="2088"/>
    <lineage>
        <taxon>Bacteria</taxon>
        <taxon>Bacillati</taxon>
        <taxon>Mycoplasmatota</taxon>
        <taxon>Mollicutes</taxon>
        <taxon>Anaeroplasmatales</taxon>
        <taxon>Anaeroplasmataceae</taxon>
        <taxon>Anaeroplasma</taxon>
    </lineage>
</organism>
<evidence type="ECO:0000313" key="2">
    <source>
        <dbReference type="EMBL" id="RIA66526.1"/>
    </source>
</evidence>
<comment type="caution">
    <text evidence="2">The sequence shown here is derived from an EMBL/GenBank/DDBJ whole genome shotgun (WGS) entry which is preliminary data.</text>
</comment>
<dbReference type="OrthoDB" id="631431at2"/>
<reference evidence="2 3" key="1">
    <citation type="submission" date="2018-08" db="EMBL/GenBank/DDBJ databases">
        <title>Genomic Encyclopedia of Archaeal and Bacterial Type Strains, Phase II (KMG-II): from individual species to whole genera.</title>
        <authorList>
            <person name="Goeker M."/>
        </authorList>
    </citation>
    <scope>NUCLEOTIDE SEQUENCE [LARGE SCALE GENOMIC DNA]</scope>
    <source>
        <strain evidence="2 3">ATCC 27112</strain>
    </source>
</reference>
<evidence type="ECO:0000313" key="3">
    <source>
        <dbReference type="Proteomes" id="UP000266506"/>
    </source>
</evidence>
<keyword evidence="1" id="KW-0812">Transmembrane</keyword>
<dbReference type="EMBL" id="QXEV01000022">
    <property type="protein sequence ID" value="RIA66526.1"/>
    <property type="molecule type" value="Genomic_DNA"/>
</dbReference>
<dbReference type="Proteomes" id="UP000266506">
    <property type="component" value="Unassembled WGS sequence"/>
</dbReference>